<accession>A0A8T2PB84</accession>
<comment type="subcellular location">
    <subcellularLocation>
        <location evidence="1">Membrane</location>
        <topology evidence="1">Single-pass membrane protein</topology>
    </subcellularLocation>
</comment>
<evidence type="ECO:0000256" key="3">
    <source>
        <dbReference type="ARBA" id="ARBA00022692"/>
    </source>
</evidence>
<feature type="domain" description="Cadherin" evidence="13">
    <location>
        <begin position="85"/>
        <end position="191"/>
    </location>
</feature>
<dbReference type="SUPFAM" id="SSF49313">
    <property type="entry name" value="Cadherin-like"/>
    <property type="match status" value="3"/>
</dbReference>
<keyword evidence="7" id="KW-0130">Cell adhesion</keyword>
<dbReference type="InterPro" id="IPR050971">
    <property type="entry name" value="Cadherin-domain_protein"/>
</dbReference>
<dbReference type="PANTHER" id="PTHR24025:SF23">
    <property type="entry name" value="NEURAL-CADHERIN"/>
    <property type="match status" value="1"/>
</dbReference>
<sequence length="233" mass="25565">MVGHLLATNTTGHGPVFFSMLEDDGDGLFLLRTHSGEFFLSRGLDYEMERYYVLTIGVRNRGGWLSRIRVYFSVMDINDNPPVFSPSTYSISVLENSAVGTCFLTLNVSDMDDGVNAELNWAVIAGDEEAKFAVNSSGVVCLQGSLDRERVSMYNLTVRVNDLALPADSRLTSTGRVIVLVEDVNDNAPSFVSVERLHVLEDTPLHAVVIVIQAIDDDSGHNGEVEYGLENLS</sequence>
<feature type="non-terminal residue" evidence="14">
    <location>
        <position position="233"/>
    </location>
</feature>
<dbReference type="Pfam" id="PF00028">
    <property type="entry name" value="Cadherin"/>
    <property type="match status" value="1"/>
</dbReference>
<dbReference type="InterPro" id="IPR002126">
    <property type="entry name" value="Cadherin-like_dom"/>
</dbReference>
<keyword evidence="15" id="KW-1185">Reference proteome</keyword>
<evidence type="ECO:0000313" key="15">
    <source>
        <dbReference type="Proteomes" id="UP000824540"/>
    </source>
</evidence>
<dbReference type="OrthoDB" id="6252479at2759"/>
<dbReference type="PANTHER" id="PTHR24025">
    <property type="entry name" value="DESMOGLEIN FAMILY MEMBER"/>
    <property type="match status" value="1"/>
</dbReference>
<evidence type="ECO:0000256" key="10">
    <source>
        <dbReference type="ARBA" id="ARBA00023157"/>
    </source>
</evidence>
<protein>
    <recommendedName>
        <fullName evidence="13">Cadherin domain-containing protein</fullName>
    </recommendedName>
</protein>
<keyword evidence="10" id="KW-1015">Disulfide bond</keyword>
<keyword evidence="2" id="KW-0245">EGF-like domain</keyword>
<dbReference type="Gene3D" id="2.60.40.60">
    <property type="entry name" value="Cadherins"/>
    <property type="match status" value="3"/>
</dbReference>
<dbReference type="GO" id="GO:0009653">
    <property type="term" value="P:anatomical structure morphogenesis"/>
    <property type="evidence" value="ECO:0007669"/>
    <property type="project" value="UniProtKB-ARBA"/>
</dbReference>
<reference evidence="14" key="1">
    <citation type="thesis" date="2021" institute="BYU ScholarsArchive" country="Provo, UT, USA">
        <title>Applications of and Algorithms for Genome Assembly and Genomic Analyses with an Emphasis on Marine Teleosts.</title>
        <authorList>
            <person name="Pickett B.D."/>
        </authorList>
    </citation>
    <scope>NUCLEOTIDE SEQUENCE</scope>
    <source>
        <strain evidence="14">HI-2016</strain>
    </source>
</reference>
<dbReference type="GO" id="GO:0005509">
    <property type="term" value="F:calcium ion binding"/>
    <property type="evidence" value="ECO:0007669"/>
    <property type="project" value="UniProtKB-UniRule"/>
</dbReference>
<dbReference type="Proteomes" id="UP000824540">
    <property type="component" value="Unassembled WGS sequence"/>
</dbReference>
<evidence type="ECO:0000256" key="2">
    <source>
        <dbReference type="ARBA" id="ARBA00022536"/>
    </source>
</evidence>
<keyword evidence="8" id="KW-1133">Transmembrane helix</keyword>
<feature type="domain" description="Cadherin" evidence="13">
    <location>
        <begin position="2"/>
        <end position="84"/>
    </location>
</feature>
<dbReference type="PROSITE" id="PS50268">
    <property type="entry name" value="CADHERIN_2"/>
    <property type="match status" value="2"/>
</dbReference>
<evidence type="ECO:0000259" key="13">
    <source>
        <dbReference type="PROSITE" id="PS50268"/>
    </source>
</evidence>
<dbReference type="PROSITE" id="PS00232">
    <property type="entry name" value="CADHERIN_1"/>
    <property type="match status" value="1"/>
</dbReference>
<proteinExistence type="predicted"/>
<gene>
    <name evidence="14" type="ORF">JZ751_002216</name>
</gene>
<dbReference type="FunFam" id="2.60.40.60:FF:000024">
    <property type="entry name" value="FAT atypical cadherin 3"/>
    <property type="match status" value="1"/>
</dbReference>
<keyword evidence="6 12" id="KW-0106">Calcium</keyword>
<dbReference type="PRINTS" id="PR00205">
    <property type="entry name" value="CADHERIN"/>
</dbReference>
<dbReference type="GO" id="GO:0007156">
    <property type="term" value="P:homophilic cell adhesion via plasma membrane adhesion molecules"/>
    <property type="evidence" value="ECO:0007669"/>
    <property type="project" value="InterPro"/>
</dbReference>
<evidence type="ECO:0000256" key="5">
    <source>
        <dbReference type="ARBA" id="ARBA00022737"/>
    </source>
</evidence>
<dbReference type="SMART" id="SM00112">
    <property type="entry name" value="CA"/>
    <property type="match status" value="2"/>
</dbReference>
<keyword evidence="9" id="KW-0472">Membrane</keyword>
<evidence type="ECO:0000313" key="14">
    <source>
        <dbReference type="EMBL" id="KAG9348481.1"/>
    </source>
</evidence>
<evidence type="ECO:0000256" key="6">
    <source>
        <dbReference type="ARBA" id="ARBA00022837"/>
    </source>
</evidence>
<evidence type="ECO:0000256" key="11">
    <source>
        <dbReference type="ARBA" id="ARBA00023180"/>
    </source>
</evidence>
<evidence type="ECO:0000256" key="7">
    <source>
        <dbReference type="ARBA" id="ARBA00022889"/>
    </source>
</evidence>
<evidence type="ECO:0000256" key="8">
    <source>
        <dbReference type="ARBA" id="ARBA00022989"/>
    </source>
</evidence>
<name>A0A8T2PB84_9TELE</name>
<keyword evidence="4" id="KW-0732">Signal</keyword>
<dbReference type="InterPro" id="IPR015919">
    <property type="entry name" value="Cadherin-like_sf"/>
</dbReference>
<dbReference type="InterPro" id="IPR020894">
    <property type="entry name" value="Cadherin_CS"/>
</dbReference>
<dbReference type="GO" id="GO:0005886">
    <property type="term" value="C:plasma membrane"/>
    <property type="evidence" value="ECO:0007669"/>
    <property type="project" value="InterPro"/>
</dbReference>
<evidence type="ECO:0000256" key="1">
    <source>
        <dbReference type="ARBA" id="ARBA00004167"/>
    </source>
</evidence>
<dbReference type="AlphaFoldDB" id="A0A8T2PB84"/>
<evidence type="ECO:0000256" key="9">
    <source>
        <dbReference type="ARBA" id="ARBA00023136"/>
    </source>
</evidence>
<evidence type="ECO:0000256" key="12">
    <source>
        <dbReference type="PROSITE-ProRule" id="PRU00043"/>
    </source>
</evidence>
<keyword evidence="11" id="KW-0325">Glycoprotein</keyword>
<keyword evidence="3" id="KW-0812">Transmembrane</keyword>
<keyword evidence="5" id="KW-0677">Repeat</keyword>
<dbReference type="CDD" id="cd11304">
    <property type="entry name" value="Cadherin_repeat"/>
    <property type="match status" value="3"/>
</dbReference>
<organism evidence="14 15">
    <name type="scientific">Albula glossodonta</name>
    <name type="common">roundjaw bonefish</name>
    <dbReference type="NCBI Taxonomy" id="121402"/>
    <lineage>
        <taxon>Eukaryota</taxon>
        <taxon>Metazoa</taxon>
        <taxon>Chordata</taxon>
        <taxon>Craniata</taxon>
        <taxon>Vertebrata</taxon>
        <taxon>Euteleostomi</taxon>
        <taxon>Actinopterygii</taxon>
        <taxon>Neopterygii</taxon>
        <taxon>Teleostei</taxon>
        <taxon>Albuliformes</taxon>
        <taxon>Albulidae</taxon>
        <taxon>Albula</taxon>
    </lineage>
</organism>
<dbReference type="EMBL" id="JAFBMS010000011">
    <property type="protein sequence ID" value="KAG9348481.1"/>
    <property type="molecule type" value="Genomic_DNA"/>
</dbReference>
<evidence type="ECO:0000256" key="4">
    <source>
        <dbReference type="ARBA" id="ARBA00022729"/>
    </source>
</evidence>
<comment type="caution">
    <text evidence="14">The sequence shown here is derived from an EMBL/GenBank/DDBJ whole genome shotgun (WGS) entry which is preliminary data.</text>
</comment>
<dbReference type="GO" id="GO:0005911">
    <property type="term" value="C:cell-cell junction"/>
    <property type="evidence" value="ECO:0007669"/>
    <property type="project" value="TreeGrafter"/>
</dbReference>